<dbReference type="InterPro" id="IPR007197">
    <property type="entry name" value="rSAM"/>
</dbReference>
<comment type="catalytic activity">
    <reaction evidence="13">
        <text>N(6)-dimethylallyladenosine(37) in tRNA + (sulfur carrier)-SH + AH2 + 2 S-adenosyl-L-methionine = 2-methylsulfanyl-N(6)-dimethylallyladenosine(37) in tRNA + (sulfur carrier)-H + 5'-deoxyadenosine + L-methionine + A + S-adenosyl-L-homocysteine + 2 H(+)</text>
        <dbReference type="Rhea" id="RHEA:37067"/>
        <dbReference type="Rhea" id="RHEA-COMP:10375"/>
        <dbReference type="Rhea" id="RHEA-COMP:10376"/>
        <dbReference type="Rhea" id="RHEA-COMP:14737"/>
        <dbReference type="Rhea" id="RHEA-COMP:14739"/>
        <dbReference type="ChEBI" id="CHEBI:13193"/>
        <dbReference type="ChEBI" id="CHEBI:15378"/>
        <dbReference type="ChEBI" id="CHEBI:17319"/>
        <dbReference type="ChEBI" id="CHEBI:17499"/>
        <dbReference type="ChEBI" id="CHEBI:29917"/>
        <dbReference type="ChEBI" id="CHEBI:57844"/>
        <dbReference type="ChEBI" id="CHEBI:57856"/>
        <dbReference type="ChEBI" id="CHEBI:59789"/>
        <dbReference type="ChEBI" id="CHEBI:64428"/>
        <dbReference type="ChEBI" id="CHEBI:74415"/>
        <dbReference type="ChEBI" id="CHEBI:74417"/>
        <dbReference type="EC" id="2.8.4.3"/>
    </reaction>
</comment>
<reference evidence="17 18" key="1">
    <citation type="submission" date="2019-09" db="EMBL/GenBank/DDBJ databases">
        <authorList>
            <person name="Cremers G."/>
        </authorList>
    </citation>
    <scope>NUCLEOTIDE SEQUENCE [LARGE SCALE GENOMIC DNA]</scope>
    <source>
        <strain evidence="17">4A</strain>
    </source>
</reference>
<proteinExistence type="inferred from homology"/>
<feature type="domain" description="TRAM" evidence="14">
    <location>
        <begin position="378"/>
        <end position="441"/>
    </location>
</feature>
<evidence type="ECO:0000256" key="8">
    <source>
        <dbReference type="ARBA" id="ARBA00023014"/>
    </source>
</evidence>
<comment type="similarity">
    <text evidence="13">Belongs to the methylthiotransferase family. MiaB subfamily.</text>
</comment>
<keyword evidence="6 13" id="KW-0479">Metal-binding</keyword>
<keyword evidence="8 13" id="KW-0411">Iron-sulfur</keyword>
<evidence type="ECO:0000256" key="11">
    <source>
        <dbReference type="ARBA" id="ARBA00080698"/>
    </source>
</evidence>
<dbReference type="NCBIfam" id="TIGR00089">
    <property type="entry name" value="MiaB/RimO family radical SAM methylthiotransferase"/>
    <property type="match status" value="1"/>
</dbReference>
<keyword evidence="3 13" id="KW-0963">Cytoplasm</keyword>
<evidence type="ECO:0000256" key="3">
    <source>
        <dbReference type="ARBA" id="ARBA00022490"/>
    </source>
</evidence>
<sequence>MNVRDSEAVLHRFVTQGYRIARSEAEADVILLNTCSVRDLAEEKACGKMASLHARKRENPNLVLGFLGCMAQRRGGDLLHEFPEVDLVLGTQKLHEALTQVERIRAARAASLAGSPSAPLRVLEVEAEPGSQNQIREHLPSSRKASAFVSIMQGCNMRCAFCIVPVTRGPERARPMDEIVDEVQKLADQGTREVTLLGQIVNLYGRRELPTLHGRSPFVQLLEKVCSIPGIARVRFTSPHPIGFRDDLIGALRDLPPLCEHIHLPAQSGSDRILRAMGRGYSRSRYLELVDRIRAAVPGATLTTDLIVGFPGEEEADFAQTRSLVETVQFDQAFLFRYSPRPGTSAAARSDSIREEEKLRRHHELLALQDAVARQKATQLLGQEVEILIEGESRKSPHRFQGRTRGNHLVLVRAEERWRGELLPVRIVETTGFTFYAEPVLAEETEERSPGVPTPPAPAR</sequence>
<dbReference type="GO" id="GO:0046872">
    <property type="term" value="F:metal ion binding"/>
    <property type="evidence" value="ECO:0007669"/>
    <property type="project" value="UniProtKB-KW"/>
</dbReference>
<dbReference type="GO" id="GO:0035597">
    <property type="term" value="F:tRNA-2-methylthio-N(6)-dimethylallyladenosine(37) synthase activity"/>
    <property type="evidence" value="ECO:0007669"/>
    <property type="project" value="UniProtKB-EC"/>
</dbReference>
<evidence type="ECO:0000313" key="17">
    <source>
        <dbReference type="EMBL" id="VVM06117.1"/>
    </source>
</evidence>
<dbReference type="SUPFAM" id="SSF102114">
    <property type="entry name" value="Radical SAM enzymes"/>
    <property type="match status" value="1"/>
</dbReference>
<organism evidence="17 18">
    <name type="scientific">Methylacidimicrobium tartarophylax</name>
    <dbReference type="NCBI Taxonomy" id="1041768"/>
    <lineage>
        <taxon>Bacteria</taxon>
        <taxon>Pseudomonadati</taxon>
        <taxon>Verrucomicrobiota</taxon>
        <taxon>Methylacidimicrobium</taxon>
    </lineage>
</organism>
<evidence type="ECO:0000256" key="6">
    <source>
        <dbReference type="ARBA" id="ARBA00022723"/>
    </source>
</evidence>
<dbReference type="PROSITE" id="PS51918">
    <property type="entry name" value="RADICAL_SAM"/>
    <property type="match status" value="1"/>
</dbReference>
<dbReference type="PROSITE" id="PS50926">
    <property type="entry name" value="TRAM"/>
    <property type="match status" value="1"/>
</dbReference>
<dbReference type="SFLD" id="SFLDG01082">
    <property type="entry name" value="B12-binding_domain_containing"/>
    <property type="match status" value="1"/>
</dbReference>
<dbReference type="HAMAP" id="MF_01864">
    <property type="entry name" value="tRNA_metthiotr_MiaB"/>
    <property type="match status" value="1"/>
</dbReference>
<dbReference type="FunFam" id="3.80.30.20:FF:000001">
    <property type="entry name" value="tRNA-2-methylthio-N(6)-dimethylallyladenosine synthase 2"/>
    <property type="match status" value="1"/>
</dbReference>
<keyword evidence="13" id="KW-0819">tRNA processing</keyword>
<dbReference type="InterPro" id="IPR005839">
    <property type="entry name" value="Methylthiotransferase"/>
</dbReference>
<feature type="domain" description="MTTase N-terminal" evidence="15">
    <location>
        <begin position="1"/>
        <end position="106"/>
    </location>
</feature>
<dbReference type="PANTHER" id="PTHR43020">
    <property type="entry name" value="CDK5 REGULATORY SUBUNIT-ASSOCIATED PROTEIN 1"/>
    <property type="match status" value="1"/>
</dbReference>
<keyword evidence="18" id="KW-1185">Reference proteome</keyword>
<dbReference type="Gene3D" id="3.80.30.20">
    <property type="entry name" value="tm_1862 like domain"/>
    <property type="match status" value="1"/>
</dbReference>
<evidence type="ECO:0000259" key="14">
    <source>
        <dbReference type="PROSITE" id="PS50926"/>
    </source>
</evidence>
<dbReference type="InterPro" id="IPR006638">
    <property type="entry name" value="Elp3/MiaA/NifB-like_rSAM"/>
</dbReference>
<dbReference type="InterPro" id="IPR038135">
    <property type="entry name" value="Methylthiotransferase_N_sf"/>
</dbReference>
<comment type="cofactor">
    <cofactor evidence="13">
        <name>[4Fe-4S] cluster</name>
        <dbReference type="ChEBI" id="CHEBI:49883"/>
    </cofactor>
    <text evidence="13">Binds 2 [4Fe-4S] clusters. One cluster is coordinated with 3 cysteines and an exchangeable S-adenosyl-L-methionine.</text>
</comment>
<dbReference type="FunFam" id="3.40.50.12160:FF:000003">
    <property type="entry name" value="CDK5 regulatory subunit-associated protein 1"/>
    <property type="match status" value="1"/>
</dbReference>
<dbReference type="PANTHER" id="PTHR43020:SF2">
    <property type="entry name" value="MITOCHONDRIAL TRNA METHYLTHIOTRANSFERASE CDK5RAP1"/>
    <property type="match status" value="1"/>
</dbReference>
<name>A0A5E6MJ79_9BACT</name>
<evidence type="ECO:0000256" key="10">
    <source>
        <dbReference type="ARBA" id="ARBA00068570"/>
    </source>
</evidence>
<evidence type="ECO:0000256" key="13">
    <source>
        <dbReference type="HAMAP-Rule" id="MF_01864"/>
    </source>
</evidence>
<dbReference type="InterPro" id="IPR006463">
    <property type="entry name" value="MiaB_methiolase"/>
</dbReference>
<evidence type="ECO:0000256" key="5">
    <source>
        <dbReference type="ARBA" id="ARBA00022691"/>
    </source>
</evidence>
<dbReference type="SFLD" id="SFLDG01061">
    <property type="entry name" value="methylthiotransferase"/>
    <property type="match status" value="1"/>
</dbReference>
<comment type="function">
    <text evidence="1 13">Catalyzes the methylthiolation of N6-(dimethylallyl)adenosine (i(6)A), leading to the formation of 2-methylthio-N6-(dimethylallyl)adenosine (ms(2)i(6)A) at position 37 in tRNAs that read codons beginning with uridine.</text>
</comment>
<dbReference type="InterPro" id="IPR020612">
    <property type="entry name" value="Methylthiotransferase_CS"/>
</dbReference>
<keyword evidence="7 13" id="KW-0408">Iron</keyword>
<evidence type="ECO:0000313" key="18">
    <source>
        <dbReference type="Proteomes" id="UP000334923"/>
    </source>
</evidence>
<comment type="caution">
    <text evidence="13">Lacks conserved residue(s) required for the propagation of feature annotation.</text>
</comment>
<dbReference type="Pfam" id="PF00919">
    <property type="entry name" value="UPF0004"/>
    <property type="match status" value="1"/>
</dbReference>
<dbReference type="Proteomes" id="UP000334923">
    <property type="component" value="Unassembled WGS sequence"/>
</dbReference>
<dbReference type="InterPro" id="IPR002792">
    <property type="entry name" value="TRAM_dom"/>
</dbReference>
<comment type="subcellular location">
    <subcellularLocation>
        <location evidence="13">Cytoplasm</location>
    </subcellularLocation>
</comment>
<gene>
    <name evidence="13 17" type="primary">miaB</name>
    <name evidence="17" type="ORF">MAMT_00987</name>
</gene>
<dbReference type="PROSITE" id="PS01278">
    <property type="entry name" value="MTTASE_RADICAL"/>
    <property type="match status" value="1"/>
</dbReference>
<feature type="binding site" evidence="13">
    <location>
        <position position="162"/>
    </location>
    <ligand>
        <name>[4Fe-4S] cluster</name>
        <dbReference type="ChEBI" id="CHEBI:49883"/>
        <label>2</label>
        <note>4Fe-4S-S-AdoMet</note>
    </ligand>
</feature>
<dbReference type="PROSITE" id="PS51449">
    <property type="entry name" value="MTTASE_N"/>
    <property type="match status" value="1"/>
</dbReference>
<accession>A0A5E6MJ79</accession>
<dbReference type="Pfam" id="PF04055">
    <property type="entry name" value="Radical_SAM"/>
    <property type="match status" value="1"/>
</dbReference>
<protein>
    <recommendedName>
        <fullName evidence="10 13">tRNA-2-methylthio-N(6)-dimethylallyladenosine synthase</fullName>
        <ecNumber evidence="9 13">2.8.4.3</ecNumber>
    </recommendedName>
    <alternativeName>
        <fullName evidence="12 13">(Dimethylallyl)adenosine tRNA methylthiotransferase MiaB</fullName>
    </alternativeName>
    <alternativeName>
        <fullName evidence="11 13">tRNA-i(6)A37 methylthiotransferase</fullName>
    </alternativeName>
</protein>
<keyword evidence="4 13" id="KW-0808">Transferase</keyword>
<dbReference type="SFLD" id="SFLDS00029">
    <property type="entry name" value="Radical_SAM"/>
    <property type="match status" value="1"/>
</dbReference>
<dbReference type="OrthoDB" id="9805215at2"/>
<dbReference type="CDD" id="cd01335">
    <property type="entry name" value="Radical_SAM"/>
    <property type="match status" value="1"/>
</dbReference>
<dbReference type="InterPro" id="IPR023404">
    <property type="entry name" value="rSAM_horseshoe"/>
</dbReference>
<dbReference type="NCBIfam" id="TIGR01574">
    <property type="entry name" value="miaB-methiolase"/>
    <property type="match status" value="1"/>
</dbReference>
<evidence type="ECO:0000256" key="12">
    <source>
        <dbReference type="ARBA" id="ARBA00081141"/>
    </source>
</evidence>
<dbReference type="EMBL" id="CABFVA020000043">
    <property type="protein sequence ID" value="VVM06117.1"/>
    <property type="molecule type" value="Genomic_DNA"/>
</dbReference>
<keyword evidence="2 13" id="KW-0004">4Fe-4S</keyword>
<dbReference type="GO" id="GO:0005829">
    <property type="term" value="C:cytosol"/>
    <property type="evidence" value="ECO:0007669"/>
    <property type="project" value="TreeGrafter"/>
</dbReference>
<evidence type="ECO:0000256" key="7">
    <source>
        <dbReference type="ARBA" id="ARBA00023004"/>
    </source>
</evidence>
<dbReference type="GO" id="GO:0051539">
    <property type="term" value="F:4 iron, 4 sulfur cluster binding"/>
    <property type="evidence" value="ECO:0007669"/>
    <property type="project" value="UniProtKB-UniRule"/>
</dbReference>
<dbReference type="InterPro" id="IPR058240">
    <property type="entry name" value="rSAM_sf"/>
</dbReference>
<feature type="binding site" evidence="13">
    <location>
        <position position="155"/>
    </location>
    <ligand>
        <name>[4Fe-4S] cluster</name>
        <dbReference type="ChEBI" id="CHEBI:49883"/>
        <label>2</label>
        <note>4Fe-4S-S-AdoMet</note>
    </ligand>
</feature>
<evidence type="ECO:0000256" key="4">
    <source>
        <dbReference type="ARBA" id="ARBA00022679"/>
    </source>
</evidence>
<feature type="domain" description="Radical SAM core" evidence="16">
    <location>
        <begin position="141"/>
        <end position="375"/>
    </location>
</feature>
<dbReference type="AlphaFoldDB" id="A0A5E6MJ79"/>
<keyword evidence="5 13" id="KW-0949">S-adenosyl-L-methionine</keyword>
<evidence type="ECO:0000259" key="15">
    <source>
        <dbReference type="PROSITE" id="PS51449"/>
    </source>
</evidence>
<comment type="subunit">
    <text evidence="13">Monomer.</text>
</comment>
<evidence type="ECO:0000256" key="9">
    <source>
        <dbReference type="ARBA" id="ARBA00033765"/>
    </source>
</evidence>
<evidence type="ECO:0000259" key="16">
    <source>
        <dbReference type="PROSITE" id="PS51918"/>
    </source>
</evidence>
<dbReference type="SMART" id="SM00729">
    <property type="entry name" value="Elp3"/>
    <property type="match status" value="1"/>
</dbReference>
<dbReference type="Gene3D" id="3.40.50.12160">
    <property type="entry name" value="Methylthiotransferase, N-terminal domain"/>
    <property type="match status" value="1"/>
</dbReference>
<dbReference type="EC" id="2.8.4.3" evidence="9 13"/>
<evidence type="ECO:0000256" key="2">
    <source>
        <dbReference type="ARBA" id="ARBA00022485"/>
    </source>
</evidence>
<dbReference type="InterPro" id="IPR013848">
    <property type="entry name" value="Methylthiotransferase_N"/>
</dbReference>
<dbReference type="Pfam" id="PF01938">
    <property type="entry name" value="TRAM"/>
    <property type="match status" value="1"/>
</dbReference>
<feature type="binding site" evidence="13">
    <location>
        <position position="159"/>
    </location>
    <ligand>
        <name>[4Fe-4S] cluster</name>
        <dbReference type="ChEBI" id="CHEBI:49883"/>
        <label>2</label>
        <note>4Fe-4S-S-AdoMet</note>
    </ligand>
</feature>
<evidence type="ECO:0000256" key="1">
    <source>
        <dbReference type="ARBA" id="ARBA00003234"/>
    </source>
</evidence>